<protein>
    <recommendedName>
        <fullName evidence="2">Peptidase C1A papain C-terminal domain-containing protein</fullName>
    </recommendedName>
</protein>
<dbReference type="InterPro" id="IPR025661">
    <property type="entry name" value="Pept_asp_AS"/>
</dbReference>
<dbReference type="InterPro" id="IPR038765">
    <property type="entry name" value="Papain-like_cys_pep_sf"/>
</dbReference>
<dbReference type="InterPro" id="IPR000668">
    <property type="entry name" value="Peptidase_C1A_C"/>
</dbReference>
<dbReference type="SMART" id="SM00645">
    <property type="entry name" value="Pept_C1"/>
    <property type="match status" value="1"/>
</dbReference>
<accession>A0ABP0AER6</accession>
<dbReference type="PROSITE" id="PS00640">
    <property type="entry name" value="THIOL_PROTEASE_ASN"/>
    <property type="match status" value="1"/>
</dbReference>
<name>A0ABP0AER6_PIPNA</name>
<proteinExistence type="inferred from homology"/>
<dbReference type="Proteomes" id="UP001314169">
    <property type="component" value="Chromosome 6"/>
</dbReference>
<reference evidence="3" key="1">
    <citation type="submission" date="2023-12" db="EMBL/GenBank/DDBJ databases">
        <authorList>
            <person name="Brown T."/>
        </authorList>
    </citation>
    <scope>NUCLEOTIDE SEQUENCE</scope>
</reference>
<keyword evidence="4" id="KW-1185">Reference proteome</keyword>
<dbReference type="InterPro" id="IPR013128">
    <property type="entry name" value="Peptidase_C1A"/>
</dbReference>
<sequence>MKAVATMGPIYVAIDASHLSFQFYEDGIYDERHCSSVDLDHGVLGVGYGFEGEDSSNNKCWIVKNSWGEAWGKKGYIKMAKVWDNHCGITNAANYPTV</sequence>
<comment type="similarity">
    <text evidence="1">Belongs to the peptidase C1 family.</text>
</comment>
<evidence type="ECO:0000313" key="4">
    <source>
        <dbReference type="Proteomes" id="UP001314169"/>
    </source>
</evidence>
<evidence type="ECO:0000256" key="1">
    <source>
        <dbReference type="ARBA" id="ARBA00008455"/>
    </source>
</evidence>
<dbReference type="Pfam" id="PF00112">
    <property type="entry name" value="Peptidase_C1"/>
    <property type="match status" value="1"/>
</dbReference>
<dbReference type="PANTHER" id="PTHR12411">
    <property type="entry name" value="CYSTEINE PROTEASE FAMILY C1-RELATED"/>
    <property type="match status" value="1"/>
</dbReference>
<dbReference type="SUPFAM" id="SSF54001">
    <property type="entry name" value="Cysteine proteinases"/>
    <property type="match status" value="1"/>
</dbReference>
<dbReference type="Gene3D" id="3.90.70.10">
    <property type="entry name" value="Cysteine proteinases"/>
    <property type="match status" value="1"/>
</dbReference>
<gene>
    <name evidence="3" type="ORF">MPIPNATIZW_LOCUS15328</name>
</gene>
<feature type="domain" description="Peptidase C1A papain C-terminal" evidence="2">
    <location>
        <begin position="2"/>
        <end position="97"/>
    </location>
</feature>
<evidence type="ECO:0000313" key="3">
    <source>
        <dbReference type="EMBL" id="CAK6447022.1"/>
    </source>
</evidence>
<evidence type="ECO:0000259" key="2">
    <source>
        <dbReference type="SMART" id="SM00645"/>
    </source>
</evidence>
<dbReference type="EMBL" id="OY882863">
    <property type="protein sequence ID" value="CAK6447022.1"/>
    <property type="molecule type" value="Genomic_DNA"/>
</dbReference>
<organism evidence="3 4">
    <name type="scientific">Pipistrellus nathusii</name>
    <name type="common">Nathusius' pipistrelle</name>
    <dbReference type="NCBI Taxonomy" id="59473"/>
    <lineage>
        <taxon>Eukaryota</taxon>
        <taxon>Metazoa</taxon>
        <taxon>Chordata</taxon>
        <taxon>Craniata</taxon>
        <taxon>Vertebrata</taxon>
        <taxon>Euteleostomi</taxon>
        <taxon>Mammalia</taxon>
        <taxon>Eutheria</taxon>
        <taxon>Laurasiatheria</taxon>
        <taxon>Chiroptera</taxon>
        <taxon>Yangochiroptera</taxon>
        <taxon>Vespertilionidae</taxon>
        <taxon>Pipistrellus</taxon>
    </lineage>
</organism>